<protein>
    <submittedName>
        <fullName evidence="4">C-Jun-amino-terminal kinase-interacting protein 4</fullName>
    </submittedName>
</protein>
<feature type="region of interest" description="Disordered" evidence="2">
    <location>
        <begin position="1"/>
        <end position="70"/>
    </location>
</feature>
<gene>
    <name evidence="4" type="primary">SPAG9</name>
</gene>
<dbReference type="InterPro" id="IPR039911">
    <property type="entry name" value="JIP3/JIP4"/>
</dbReference>
<dbReference type="GO" id="GO:0016301">
    <property type="term" value="F:kinase activity"/>
    <property type="evidence" value="ECO:0007669"/>
    <property type="project" value="UniProtKB-KW"/>
</dbReference>
<evidence type="ECO:0000256" key="2">
    <source>
        <dbReference type="SAM" id="MobiDB-lite"/>
    </source>
</evidence>
<dbReference type="CTD" id="9043"/>
<feature type="compositionally biased region" description="Basic and acidic residues" evidence="2">
    <location>
        <begin position="56"/>
        <end position="66"/>
    </location>
</feature>
<evidence type="ECO:0000313" key="4">
    <source>
        <dbReference type="RefSeq" id="XP_013919159.1"/>
    </source>
</evidence>
<feature type="compositionally biased region" description="Low complexity" evidence="2">
    <location>
        <begin position="406"/>
        <end position="415"/>
    </location>
</feature>
<organism evidence="3 4">
    <name type="scientific">Thamnophis sirtalis</name>
    <dbReference type="NCBI Taxonomy" id="35019"/>
    <lineage>
        <taxon>Eukaryota</taxon>
        <taxon>Metazoa</taxon>
        <taxon>Chordata</taxon>
        <taxon>Craniata</taxon>
        <taxon>Vertebrata</taxon>
        <taxon>Euteleostomi</taxon>
        <taxon>Lepidosauria</taxon>
        <taxon>Squamata</taxon>
        <taxon>Bifurcata</taxon>
        <taxon>Unidentata</taxon>
        <taxon>Episquamata</taxon>
        <taxon>Toxicofera</taxon>
        <taxon>Serpentes</taxon>
        <taxon>Colubroidea</taxon>
        <taxon>Colubridae</taxon>
        <taxon>Natricinae</taxon>
        <taxon>Thamnophis</taxon>
    </lineage>
</organism>
<name>A0A6I9XSW5_9SAUR</name>
<evidence type="ECO:0000256" key="1">
    <source>
        <dbReference type="SAM" id="Coils"/>
    </source>
</evidence>
<dbReference type="GO" id="GO:0008432">
    <property type="term" value="F:JUN kinase binding"/>
    <property type="evidence" value="ECO:0007669"/>
    <property type="project" value="TreeGrafter"/>
</dbReference>
<dbReference type="OrthoDB" id="10256043at2759"/>
<reference evidence="4" key="1">
    <citation type="submission" date="2025-08" db="UniProtKB">
        <authorList>
            <consortium name="RefSeq"/>
        </authorList>
    </citation>
    <scope>IDENTIFICATION</scope>
</reference>
<dbReference type="GO" id="GO:0030159">
    <property type="term" value="F:signaling receptor complex adaptor activity"/>
    <property type="evidence" value="ECO:0007669"/>
    <property type="project" value="TreeGrafter"/>
</dbReference>
<feature type="region of interest" description="Disordered" evidence="2">
    <location>
        <begin position="385"/>
        <end position="415"/>
    </location>
</feature>
<feature type="compositionally biased region" description="Low complexity" evidence="2">
    <location>
        <begin position="441"/>
        <end position="450"/>
    </location>
</feature>
<dbReference type="Gene3D" id="2.130.10.10">
    <property type="entry name" value="YVTN repeat-like/Quinoprotein amine dehydrogenase"/>
    <property type="match status" value="1"/>
</dbReference>
<dbReference type="GO" id="GO:0005737">
    <property type="term" value="C:cytoplasm"/>
    <property type="evidence" value="ECO:0007669"/>
    <property type="project" value="TreeGrafter"/>
</dbReference>
<dbReference type="Pfam" id="PF19056">
    <property type="entry name" value="WD40_2"/>
    <property type="match status" value="1"/>
</dbReference>
<dbReference type="RefSeq" id="XP_013919159.1">
    <property type="nucleotide sequence ID" value="XM_014063684.1"/>
</dbReference>
<dbReference type="SUPFAM" id="SSF50978">
    <property type="entry name" value="WD40 repeat-like"/>
    <property type="match status" value="1"/>
</dbReference>
<feature type="compositionally biased region" description="Basic and acidic residues" evidence="2">
    <location>
        <begin position="1"/>
        <end position="10"/>
    </location>
</feature>
<dbReference type="Proteomes" id="UP000504617">
    <property type="component" value="Unplaced"/>
</dbReference>
<dbReference type="GeneID" id="106546737"/>
<keyword evidence="1" id="KW-0175">Coiled coil</keyword>
<dbReference type="InterPro" id="IPR015943">
    <property type="entry name" value="WD40/YVTN_repeat-like_dom_sf"/>
</dbReference>
<dbReference type="KEGG" id="tsr:106546737"/>
<keyword evidence="4" id="KW-0418">Kinase</keyword>
<dbReference type="GO" id="GO:0016192">
    <property type="term" value="P:vesicle-mediated transport"/>
    <property type="evidence" value="ECO:0007669"/>
    <property type="project" value="TreeGrafter"/>
</dbReference>
<dbReference type="AlphaFoldDB" id="A0A6I9XSW5"/>
<dbReference type="GO" id="GO:0019894">
    <property type="term" value="F:kinesin binding"/>
    <property type="evidence" value="ECO:0007669"/>
    <property type="project" value="TreeGrafter"/>
</dbReference>
<keyword evidence="3" id="KW-1185">Reference proteome</keyword>
<sequence>MEPARPDTRSDIMAGPGPPGSSWYTTPSASSMASGAGGAQGYRPGAQGRRAKKEGKKPQERQRDDNEQLLTQYEREKALRKQAEEKFIEFEDSQEQEKKDIQIRVEALESQTRQLELKAKNYADQISRLEEREAELKKEYNALHSRHTEMIHNYMEHLERAKFHQLTGGEQPEPITHSRISLDFLKKCFLWSRSEASMASRREQKREQYRQVKAHVQKEDGRVQAFGWSLPQKYKQIINGGAQGDSRMRNLPVPVYLRPLDEKDTSMKLWCAVGANLSGGKTRDGGSVVGASVFYNDIAATDMDSGKPRSASQNSLDRLDQELKDQQKELRNREELSSLVWICTSTHSATKVIIVDANQPGNILDSFIVCNSHVLCIASVPGARETDYPTGEEGSQEPDSGVVDKSSLSGSINSNSSAEADSLLGGITVVGCTAEGITSSAATHSSNAASPETNKQPDVSAENDAVDEHIQTAEEATEATEVSAGLGEEVADIAQSGVYTEHVFTDPLGVQDTVEGSPAFQSSESELFKDVAELPNEQDLVREEAQKMSSLLPTMWLGAQNGCLYVHSSVAQWRKCVHAIKLKDSILSIVFFLTSLTVSFFIDGQWDLTNYHLLDLGRPHHSIRCMTVVHDKVWCGYRNKIYVVHPKAMKIEKSFDAHPRKESQVRQLAWVGDGVWVSIRLDSTLRLYHAHTYQHLQDVDIEPYVSKMLGTGKLGFSFVRITALMVSCNRLWVGTGNGVIISIPLTETVILHQGRLLGLRANKAAASSGNRPGNVIRVYGDENSDKVTPGTFIPYCSMAHAQLCFHGHRDAVKFFVAVPGQVICPEVDGSSELSGERTTVSAQEPNSQTPLKSILVISGGEGYIDFRMGDEVGESELLGEALPIEPSVAKAERSHLIVWQVMCGSE</sequence>
<dbReference type="PANTHER" id="PTHR13886:SF2">
    <property type="entry name" value="C-JUN-AMINO-TERMINAL KINASE-INTERACTING PROTEIN 4"/>
    <property type="match status" value="1"/>
</dbReference>
<dbReference type="InterPro" id="IPR036322">
    <property type="entry name" value="WD40_repeat_dom_sf"/>
</dbReference>
<dbReference type="GO" id="GO:0005078">
    <property type="term" value="F:MAP-kinase scaffold activity"/>
    <property type="evidence" value="ECO:0007669"/>
    <property type="project" value="InterPro"/>
</dbReference>
<evidence type="ECO:0000313" key="3">
    <source>
        <dbReference type="Proteomes" id="UP000504617"/>
    </source>
</evidence>
<feature type="region of interest" description="Disordered" evidence="2">
    <location>
        <begin position="441"/>
        <end position="466"/>
    </location>
</feature>
<keyword evidence="4" id="KW-0808">Transferase</keyword>
<dbReference type="PANTHER" id="PTHR13886">
    <property type="entry name" value="JNK/SAPK-ASSOCIATED PROTEIN"/>
    <property type="match status" value="1"/>
</dbReference>
<accession>A0A6I9XSW5</accession>
<proteinExistence type="predicted"/>
<feature type="coiled-coil region" evidence="1">
    <location>
        <begin position="309"/>
        <end position="336"/>
    </location>
</feature>